<dbReference type="Pfam" id="PF06441">
    <property type="entry name" value="EHN"/>
    <property type="match status" value="1"/>
</dbReference>
<evidence type="ECO:0000256" key="3">
    <source>
        <dbReference type="ARBA" id="ARBA00010088"/>
    </source>
</evidence>
<dbReference type="SUPFAM" id="SSF53474">
    <property type="entry name" value="alpha/beta-Hydrolases"/>
    <property type="match status" value="1"/>
</dbReference>
<keyword evidence="6" id="KW-0472">Membrane</keyword>
<evidence type="ECO:0000256" key="5">
    <source>
        <dbReference type="ARBA" id="ARBA00022801"/>
    </source>
</evidence>
<organism evidence="10 11">
    <name type="scientific">Angiostrongylus cantonensis</name>
    <name type="common">Rat lungworm</name>
    <dbReference type="NCBI Taxonomy" id="6313"/>
    <lineage>
        <taxon>Eukaryota</taxon>
        <taxon>Metazoa</taxon>
        <taxon>Ecdysozoa</taxon>
        <taxon>Nematoda</taxon>
        <taxon>Chromadorea</taxon>
        <taxon>Rhabditida</taxon>
        <taxon>Rhabditina</taxon>
        <taxon>Rhabditomorpha</taxon>
        <taxon>Strongyloidea</taxon>
        <taxon>Metastrongylidae</taxon>
        <taxon>Angiostrongylus</taxon>
    </lineage>
</organism>
<dbReference type="Proteomes" id="UP000035642">
    <property type="component" value="Unassembled WGS sequence"/>
</dbReference>
<dbReference type="GO" id="GO:0033961">
    <property type="term" value="F:cis-stilbene-oxide hydrolase activity"/>
    <property type="evidence" value="ECO:0007669"/>
    <property type="project" value="UniProtKB-UniRule"/>
</dbReference>
<dbReference type="PRINTS" id="PR00412">
    <property type="entry name" value="EPOXHYDRLASE"/>
</dbReference>
<dbReference type="InterPro" id="IPR010497">
    <property type="entry name" value="Epoxide_hydro_N"/>
</dbReference>
<keyword evidence="5 6" id="KW-0378">Hydrolase</keyword>
<feature type="active site" description="Nucleophile" evidence="7">
    <location>
        <position position="229"/>
    </location>
</feature>
<dbReference type="Gene3D" id="3.40.50.1820">
    <property type="entry name" value="alpha/beta hydrolase"/>
    <property type="match status" value="1"/>
</dbReference>
<evidence type="ECO:0000313" key="10">
    <source>
        <dbReference type="Proteomes" id="UP000035642"/>
    </source>
</evidence>
<evidence type="ECO:0000256" key="6">
    <source>
        <dbReference type="PIRNR" id="PIRNR001112"/>
    </source>
</evidence>
<dbReference type="AlphaFoldDB" id="A0A0K0CZ45"/>
<evidence type="ECO:0000256" key="8">
    <source>
        <dbReference type="SAM" id="SignalP"/>
    </source>
</evidence>
<feature type="signal peptide" evidence="8">
    <location>
        <begin position="1"/>
        <end position="22"/>
    </location>
</feature>
<dbReference type="InterPro" id="IPR000639">
    <property type="entry name" value="Epox_hydrolase-like"/>
</dbReference>
<keyword evidence="8" id="KW-0732">Signal</keyword>
<sequence>MGLTFHILLAIVLASGLHFLYSAYFLPPENVDIEESGWYGSGPQRPDDLTVYPFKVDVSEKALQDLKRRLESARIFHTHLEDSDNFWYGFNSDELEVFRKYWLNDYNWREYEAVINGFRHFMTEIEGLKVHFIHEAAAAGYKKVFPLLIVHGWPGNVFELHKIIPMLTDPKKYGISSDIAFEVVAPSIPGYGWSDQPKKTGFSQVICARVFRKLMERLNFNKFYLQGGDWGAIINVNLAKLYPYRVFGIHLNTMPLISLSSFKVAALEIIGTLFPKLIFSSVNHHNHSILEKFSTMIVESGYMHLQATKPDTVGTALNDSPIGLAAYILEKFSTWTNLENRAHRDGGLTKKFSRGELITIVMIYWLNGNIVSSQRFYREYFLDQRNNALKKVYMAVPTAHASGLNELFDRTPPEISSVACNLTHYTAIPDMGHFAALEAPQPLAADIFDFVNSMEK</sequence>
<protein>
    <recommendedName>
        <fullName evidence="6">Epoxide hydrolase</fullName>
        <ecNumber evidence="6">3.3.2.9</ecNumber>
    </recommendedName>
</protein>
<dbReference type="STRING" id="6313.A0A0K0CZ45"/>
<dbReference type="InterPro" id="IPR016292">
    <property type="entry name" value="Epoxide_hydrolase"/>
</dbReference>
<keyword evidence="6" id="KW-0256">Endoplasmic reticulum</keyword>
<comment type="catalytic activity">
    <reaction evidence="1 6">
        <text>1-(4-methoxyphenyl)-N-methyl-N-[(3-methyloxetan-3-yl)methyl]methanamine + H2O = 2-{[(4-methoxybenzyl)(methyl)amino]methyl}-2-methylpropane-1,3-diol</text>
        <dbReference type="Rhea" id="RHEA:55764"/>
        <dbReference type="ChEBI" id="CHEBI:15377"/>
        <dbReference type="ChEBI" id="CHEBI:139161"/>
        <dbReference type="ChEBI" id="CHEBI:139164"/>
        <dbReference type="EC" id="3.3.2.9"/>
    </reaction>
</comment>
<dbReference type="GO" id="GO:0097176">
    <property type="term" value="P:epoxide metabolic process"/>
    <property type="evidence" value="ECO:0007669"/>
    <property type="project" value="TreeGrafter"/>
</dbReference>
<feature type="domain" description="Epoxide hydrolase N-terminal" evidence="9">
    <location>
        <begin position="52"/>
        <end position="159"/>
    </location>
</feature>
<keyword evidence="10" id="KW-1185">Reference proteome</keyword>
<reference evidence="11" key="2">
    <citation type="submission" date="2017-02" db="UniProtKB">
        <authorList>
            <consortium name="WormBaseParasite"/>
        </authorList>
    </citation>
    <scope>IDENTIFICATION</scope>
</reference>
<reference evidence="10" key="1">
    <citation type="submission" date="2012-09" db="EMBL/GenBank/DDBJ databases">
        <authorList>
            <person name="Martin A.A."/>
        </authorList>
    </citation>
    <scope>NUCLEOTIDE SEQUENCE</scope>
</reference>
<evidence type="ECO:0000259" key="9">
    <source>
        <dbReference type="Pfam" id="PF06441"/>
    </source>
</evidence>
<name>A0A0K0CZ45_ANGCA</name>
<feature type="chain" id="PRO_5005326309" description="Epoxide hydrolase" evidence="8">
    <location>
        <begin position="23"/>
        <end position="456"/>
    </location>
</feature>
<comment type="similarity">
    <text evidence="3 6">Belongs to the peptidase S33 family.</text>
</comment>
<dbReference type="GO" id="GO:0005789">
    <property type="term" value="C:endoplasmic reticulum membrane"/>
    <property type="evidence" value="ECO:0007669"/>
    <property type="project" value="UniProtKB-SubCell"/>
</dbReference>
<dbReference type="PANTHER" id="PTHR21661:SF35">
    <property type="entry name" value="EPOXIDE HYDROLASE"/>
    <property type="match status" value="1"/>
</dbReference>
<evidence type="ECO:0000313" key="11">
    <source>
        <dbReference type="WBParaSite" id="ACAC_0000297001-mRNA-1"/>
    </source>
</evidence>
<accession>A0A0K0CZ45</accession>
<evidence type="ECO:0000256" key="2">
    <source>
        <dbReference type="ARBA" id="ARBA00004111"/>
    </source>
</evidence>
<dbReference type="PIRSF" id="PIRSF001112">
    <property type="entry name" value="Epoxide_hydrolase"/>
    <property type="match status" value="1"/>
</dbReference>
<keyword evidence="4 6" id="KW-0058">Aromatic hydrocarbons catabolism</keyword>
<feature type="active site" description="Proton donor" evidence="7">
    <location>
        <position position="377"/>
    </location>
</feature>
<dbReference type="InterPro" id="IPR029058">
    <property type="entry name" value="AB_hydrolase_fold"/>
</dbReference>
<evidence type="ECO:0000256" key="1">
    <source>
        <dbReference type="ARBA" id="ARBA00000221"/>
    </source>
</evidence>
<evidence type="ECO:0000256" key="7">
    <source>
        <dbReference type="PIRSR" id="PIRSR001112-1"/>
    </source>
</evidence>
<comment type="catalytic activity">
    <reaction evidence="6">
        <text>cis-stilbene oxide + H2O = (1R,2R)-hydrobenzoin</text>
        <dbReference type="Rhea" id="RHEA:23900"/>
        <dbReference type="ChEBI" id="CHEBI:15377"/>
        <dbReference type="ChEBI" id="CHEBI:50004"/>
        <dbReference type="ChEBI" id="CHEBI:50014"/>
        <dbReference type="EC" id="3.3.2.9"/>
    </reaction>
</comment>
<evidence type="ECO:0000256" key="4">
    <source>
        <dbReference type="ARBA" id="ARBA00022797"/>
    </source>
</evidence>
<dbReference type="PANTHER" id="PTHR21661">
    <property type="entry name" value="EPOXIDE HYDROLASE 1-RELATED"/>
    <property type="match status" value="1"/>
</dbReference>
<dbReference type="WBParaSite" id="ACAC_0000297001-mRNA-1">
    <property type="protein sequence ID" value="ACAC_0000297001-mRNA-1"/>
    <property type="gene ID" value="ACAC_0000297001"/>
</dbReference>
<proteinExistence type="inferred from homology"/>
<comment type="subcellular location">
    <subcellularLocation>
        <location evidence="6">Endoplasmic reticulum membrane</location>
    </subcellularLocation>
    <subcellularLocation>
        <location evidence="2">Microsome membrane</location>
        <topology evidence="2">Single-pass membrane protein</topology>
    </subcellularLocation>
</comment>
<feature type="active site" description="Proton acceptor" evidence="7">
    <location>
        <position position="433"/>
    </location>
</feature>
<dbReference type="EC" id="3.3.2.9" evidence="6"/>